<protein>
    <submittedName>
        <fullName evidence="1">Uncharacterized protein</fullName>
    </submittedName>
</protein>
<dbReference type="EMBL" id="JAHWGI010001416">
    <property type="protein sequence ID" value="KAK3931044.1"/>
    <property type="molecule type" value="Genomic_DNA"/>
</dbReference>
<gene>
    <name evidence="1" type="ORF">KUF71_024956</name>
</gene>
<comment type="caution">
    <text evidence="1">The sequence shown here is derived from an EMBL/GenBank/DDBJ whole genome shotgun (WGS) entry which is preliminary data.</text>
</comment>
<sequence>MRVATNLFEIITTFVAISKFTQVKNLITATLARKISGSHTIWLGT</sequence>
<reference evidence="1" key="2">
    <citation type="journal article" date="2023" name="BMC Genomics">
        <title>Pest status, molecular evolution, and epigenetic factors derived from the genome assembly of Frankliniella fusca, a thysanopteran phytovirus vector.</title>
        <authorList>
            <person name="Catto M.A."/>
            <person name="Labadie P.E."/>
            <person name="Jacobson A.L."/>
            <person name="Kennedy G.G."/>
            <person name="Srinivasan R."/>
            <person name="Hunt B.G."/>
        </authorList>
    </citation>
    <scope>NUCLEOTIDE SEQUENCE</scope>
    <source>
        <strain evidence="1">PL_HMW_Pooled</strain>
    </source>
</reference>
<name>A0AAE1I1R8_9NEOP</name>
<dbReference type="AlphaFoldDB" id="A0AAE1I1R8"/>
<keyword evidence="2" id="KW-1185">Reference proteome</keyword>
<accession>A0AAE1I1R8</accession>
<proteinExistence type="predicted"/>
<dbReference type="Proteomes" id="UP001219518">
    <property type="component" value="Unassembled WGS sequence"/>
</dbReference>
<evidence type="ECO:0000313" key="1">
    <source>
        <dbReference type="EMBL" id="KAK3931044.1"/>
    </source>
</evidence>
<reference evidence="1" key="1">
    <citation type="submission" date="2021-07" db="EMBL/GenBank/DDBJ databases">
        <authorList>
            <person name="Catto M.A."/>
            <person name="Jacobson A."/>
            <person name="Kennedy G."/>
            <person name="Labadie P."/>
            <person name="Hunt B.G."/>
            <person name="Srinivasan R."/>
        </authorList>
    </citation>
    <scope>NUCLEOTIDE SEQUENCE</scope>
    <source>
        <strain evidence="1">PL_HMW_Pooled</strain>
        <tissue evidence="1">Head</tissue>
    </source>
</reference>
<organism evidence="1 2">
    <name type="scientific">Frankliniella fusca</name>
    <dbReference type="NCBI Taxonomy" id="407009"/>
    <lineage>
        <taxon>Eukaryota</taxon>
        <taxon>Metazoa</taxon>
        <taxon>Ecdysozoa</taxon>
        <taxon>Arthropoda</taxon>
        <taxon>Hexapoda</taxon>
        <taxon>Insecta</taxon>
        <taxon>Pterygota</taxon>
        <taxon>Neoptera</taxon>
        <taxon>Paraneoptera</taxon>
        <taxon>Thysanoptera</taxon>
        <taxon>Terebrantia</taxon>
        <taxon>Thripoidea</taxon>
        <taxon>Thripidae</taxon>
        <taxon>Frankliniella</taxon>
    </lineage>
</organism>
<evidence type="ECO:0000313" key="2">
    <source>
        <dbReference type="Proteomes" id="UP001219518"/>
    </source>
</evidence>